<dbReference type="RefSeq" id="WP_105001978.1">
    <property type="nucleotide sequence ID" value="NZ_MQVX01000001.1"/>
</dbReference>
<comment type="caution">
    <text evidence="2">The sequence shown here is derived from an EMBL/GenBank/DDBJ whole genome shotgun (WGS) entry which is preliminary data.</text>
</comment>
<dbReference type="Pfam" id="PF01266">
    <property type="entry name" value="DAO"/>
    <property type="match status" value="1"/>
</dbReference>
<dbReference type="OrthoDB" id="1491488at2"/>
<dbReference type="AlphaFoldDB" id="A0A2S7T8P5"/>
<reference evidence="3" key="1">
    <citation type="submission" date="2016-11" db="EMBL/GenBank/DDBJ databases">
        <title>Trade-off between light-utilization and light-protection in marine flavobacteria.</title>
        <authorList>
            <person name="Kumagai Y."/>
            <person name="Yoshizawa S."/>
            <person name="Kogure K."/>
        </authorList>
    </citation>
    <scope>NUCLEOTIDE SEQUENCE [LARGE SCALE GENOMIC DNA]</scope>
    <source>
        <strain evidence="3">SG-18</strain>
    </source>
</reference>
<sequence length="373" mass="41530">MKLSYWEEQAWLSQVDFTLIGAGLVGLNAALRLRERFPNKHIVVVERGPLPSGASTRNAGFACFGSLSELLADAKHHSPEEIRELVAQRFEGIQYLRSLLGDKALRYTNKGGHELFLKEDQALFEACEAALETTNTLLREVFGGDAFQIQKTNPAFGQILPHQFTHQYEGELHPGFMMQALLEKVKKANILVLTGVRVDQLEESPTGVTLRAEEREWTSQQVLMTTNGFASRLLTDKQDQVKPARAQVLLTSPVATRIEGCYHLEQGYYYFRQIDGRVLLGGGRNLDIPGETTTEPGTSPLIQDRLEALLREVILPQESFEIERRWSGVMGVGPKKNPLVEQLSQRTYCGVRLGGMGVALGSQVGKRLADLVN</sequence>
<evidence type="ECO:0000259" key="1">
    <source>
        <dbReference type="Pfam" id="PF01266"/>
    </source>
</evidence>
<gene>
    <name evidence="2" type="ORF">BST99_11755</name>
</gene>
<dbReference type="PANTHER" id="PTHR13847:SF281">
    <property type="entry name" value="FAD DEPENDENT OXIDOREDUCTASE DOMAIN-CONTAINING PROTEIN"/>
    <property type="match status" value="1"/>
</dbReference>
<evidence type="ECO:0000313" key="3">
    <source>
        <dbReference type="Proteomes" id="UP000239366"/>
    </source>
</evidence>
<name>A0A2S7T8P5_9FLAO</name>
<evidence type="ECO:0000313" key="2">
    <source>
        <dbReference type="EMBL" id="PQJ16303.1"/>
    </source>
</evidence>
<organism evidence="2 3">
    <name type="scientific">Aureicoccus marinus</name>
    <dbReference type="NCBI Taxonomy" id="754435"/>
    <lineage>
        <taxon>Bacteria</taxon>
        <taxon>Pseudomonadati</taxon>
        <taxon>Bacteroidota</taxon>
        <taxon>Flavobacteriia</taxon>
        <taxon>Flavobacteriales</taxon>
        <taxon>Flavobacteriaceae</taxon>
        <taxon>Aureicoccus</taxon>
    </lineage>
</organism>
<protein>
    <submittedName>
        <fullName evidence="2">FAD-dependent oxidoreductase</fullName>
    </submittedName>
</protein>
<feature type="domain" description="FAD dependent oxidoreductase" evidence="1">
    <location>
        <begin position="19"/>
        <end position="371"/>
    </location>
</feature>
<proteinExistence type="predicted"/>
<dbReference type="GO" id="GO:0005737">
    <property type="term" value="C:cytoplasm"/>
    <property type="evidence" value="ECO:0007669"/>
    <property type="project" value="TreeGrafter"/>
</dbReference>
<dbReference type="EMBL" id="MQVX01000001">
    <property type="protein sequence ID" value="PQJ16303.1"/>
    <property type="molecule type" value="Genomic_DNA"/>
</dbReference>
<dbReference type="InterPro" id="IPR006076">
    <property type="entry name" value="FAD-dep_OxRdtase"/>
</dbReference>
<dbReference type="Gene3D" id="3.30.9.10">
    <property type="entry name" value="D-Amino Acid Oxidase, subunit A, domain 2"/>
    <property type="match status" value="1"/>
</dbReference>
<accession>A0A2S7T8P5</accession>
<keyword evidence="3" id="KW-1185">Reference proteome</keyword>
<dbReference type="SUPFAM" id="SSF51905">
    <property type="entry name" value="FAD/NAD(P)-binding domain"/>
    <property type="match status" value="1"/>
</dbReference>
<dbReference type="Proteomes" id="UP000239366">
    <property type="component" value="Unassembled WGS sequence"/>
</dbReference>
<dbReference type="PANTHER" id="PTHR13847">
    <property type="entry name" value="SARCOSINE DEHYDROGENASE-RELATED"/>
    <property type="match status" value="1"/>
</dbReference>
<dbReference type="InterPro" id="IPR036188">
    <property type="entry name" value="FAD/NAD-bd_sf"/>
</dbReference>
<dbReference type="Gene3D" id="3.50.50.60">
    <property type="entry name" value="FAD/NAD(P)-binding domain"/>
    <property type="match status" value="1"/>
</dbReference>